<evidence type="ECO:0000256" key="2">
    <source>
        <dbReference type="SAM" id="MobiDB-lite"/>
    </source>
</evidence>
<dbReference type="OrthoDB" id="205475at2759"/>
<dbReference type="AlphaFoldDB" id="A0A9W7C8C9"/>
<dbReference type="PROSITE" id="PS50222">
    <property type="entry name" value="EF_HAND_2"/>
    <property type="match status" value="1"/>
</dbReference>
<feature type="domain" description="EF-hand" evidence="3">
    <location>
        <begin position="5"/>
        <end position="40"/>
    </location>
</feature>
<organism evidence="4 5">
    <name type="scientific">Triparma laevis f. longispina</name>
    <dbReference type="NCBI Taxonomy" id="1714387"/>
    <lineage>
        <taxon>Eukaryota</taxon>
        <taxon>Sar</taxon>
        <taxon>Stramenopiles</taxon>
        <taxon>Ochrophyta</taxon>
        <taxon>Bolidophyceae</taxon>
        <taxon>Parmales</taxon>
        <taxon>Triparmaceae</taxon>
        <taxon>Triparma</taxon>
    </lineage>
</organism>
<feature type="compositionally biased region" description="Acidic residues" evidence="2">
    <location>
        <begin position="374"/>
        <end position="384"/>
    </location>
</feature>
<evidence type="ECO:0000259" key="3">
    <source>
        <dbReference type="PROSITE" id="PS50222"/>
    </source>
</evidence>
<dbReference type="SUPFAM" id="SSF47473">
    <property type="entry name" value="EF-hand"/>
    <property type="match status" value="1"/>
</dbReference>
<name>A0A9W7C8C9_9STRA</name>
<feature type="region of interest" description="Disordered" evidence="2">
    <location>
        <begin position="371"/>
        <end position="430"/>
    </location>
</feature>
<dbReference type="PROSITE" id="PS00018">
    <property type="entry name" value="EF_HAND_1"/>
    <property type="match status" value="1"/>
</dbReference>
<feature type="compositionally biased region" description="Acidic residues" evidence="2">
    <location>
        <begin position="156"/>
        <end position="167"/>
    </location>
</feature>
<protein>
    <recommendedName>
        <fullName evidence="3">EF-hand domain-containing protein</fullName>
    </recommendedName>
</protein>
<dbReference type="InterPro" id="IPR018247">
    <property type="entry name" value="EF_Hand_1_Ca_BS"/>
</dbReference>
<accession>A0A9W7C8C9</accession>
<feature type="region of interest" description="Disordered" evidence="2">
    <location>
        <begin position="318"/>
        <end position="342"/>
    </location>
</feature>
<dbReference type="EMBL" id="BRXW01000018">
    <property type="protein sequence ID" value="GMI00029.1"/>
    <property type="molecule type" value="Genomic_DNA"/>
</dbReference>
<proteinExistence type="predicted"/>
<feature type="compositionally biased region" description="Low complexity" evidence="2">
    <location>
        <begin position="413"/>
        <end position="430"/>
    </location>
</feature>
<feature type="compositionally biased region" description="Basic and acidic residues" evidence="2">
    <location>
        <begin position="113"/>
        <end position="124"/>
    </location>
</feature>
<dbReference type="InterPro" id="IPR011992">
    <property type="entry name" value="EF-hand-dom_pair"/>
</dbReference>
<gene>
    <name evidence="4" type="ORF">TrLO_g11745</name>
</gene>
<feature type="compositionally biased region" description="Basic and acidic residues" evidence="2">
    <location>
        <begin position="135"/>
        <end position="155"/>
    </location>
</feature>
<evidence type="ECO:0000313" key="4">
    <source>
        <dbReference type="EMBL" id="GMI00029.1"/>
    </source>
</evidence>
<dbReference type="Gene3D" id="1.10.238.10">
    <property type="entry name" value="EF-hand"/>
    <property type="match status" value="1"/>
</dbReference>
<dbReference type="InterPro" id="IPR002048">
    <property type="entry name" value="EF_hand_dom"/>
</dbReference>
<feature type="region of interest" description="Disordered" evidence="2">
    <location>
        <begin position="261"/>
        <end position="293"/>
    </location>
</feature>
<reference evidence="5" key="1">
    <citation type="journal article" date="2023" name="Commun. Biol.">
        <title>Genome analysis of Parmales, the sister group of diatoms, reveals the evolutionary specialization of diatoms from phago-mixotrophs to photoautotrophs.</title>
        <authorList>
            <person name="Ban H."/>
            <person name="Sato S."/>
            <person name="Yoshikawa S."/>
            <person name="Yamada K."/>
            <person name="Nakamura Y."/>
            <person name="Ichinomiya M."/>
            <person name="Sato N."/>
            <person name="Blanc-Mathieu R."/>
            <person name="Endo H."/>
            <person name="Kuwata A."/>
            <person name="Ogata H."/>
        </authorList>
    </citation>
    <scope>NUCLEOTIDE SEQUENCE [LARGE SCALE GENOMIC DNA]</scope>
    <source>
        <strain evidence="5">NIES 3700</strain>
    </source>
</reference>
<feature type="region of interest" description="Disordered" evidence="2">
    <location>
        <begin position="97"/>
        <end position="184"/>
    </location>
</feature>
<dbReference type="Pfam" id="PF13202">
    <property type="entry name" value="EF-hand_5"/>
    <property type="match status" value="2"/>
</dbReference>
<keyword evidence="5" id="KW-1185">Reference proteome</keyword>
<dbReference type="Proteomes" id="UP001165122">
    <property type="component" value="Unassembled WGS sequence"/>
</dbReference>
<evidence type="ECO:0000256" key="1">
    <source>
        <dbReference type="ARBA" id="ARBA00022837"/>
    </source>
</evidence>
<evidence type="ECO:0000313" key="5">
    <source>
        <dbReference type="Proteomes" id="UP001165122"/>
    </source>
</evidence>
<dbReference type="GO" id="GO:0005509">
    <property type="term" value="F:calcium ion binding"/>
    <property type="evidence" value="ECO:0007669"/>
    <property type="project" value="InterPro"/>
</dbReference>
<sequence>MSENTHEEEIKAFFNDIDVNGSGSLEVVELKRLFGQNAETVAAELDGIGNGGNGDGVVSLDELQSFFNNIKANTETAGKDGEAAVKKALKGLRVTLEKAPKEEAPPALVVEPEAPKEEAPVEEEKPVEEEAPFAEEPKVEEAPKEEAPVEEAPKAEDEEVVDIPDNEETNKAAQGLQNLKRKKDAKAKVAAKRAELAALDEAEKKIEEEAAAAGVTDQTTEAELEEMASGPEADKAATMLQSMQRKKDAIKRVEAKKAELAAAKEEEEAIDIPDNEETNKAAQGLQNLKRKKDAKAKVAAKRAELAALDEAEKKIEEEAAAAGVTDQTTEAELEEMASGPEADKAATMLQSMQRKKDAIKKVDAKRAELKAAEDEVVAVEESPNEEAPAGLESAVSPRAQIAAAKELDSKLNPPAEGAGGEAVVEAPPAE</sequence>
<feature type="compositionally biased region" description="Acidic residues" evidence="2">
    <location>
        <begin position="265"/>
        <end position="276"/>
    </location>
</feature>
<comment type="caution">
    <text evidence="4">The sequence shown here is derived from an EMBL/GenBank/DDBJ whole genome shotgun (WGS) entry which is preliminary data.</text>
</comment>
<keyword evidence="1" id="KW-0106">Calcium</keyword>
<feature type="region of interest" description="Disordered" evidence="2">
    <location>
        <begin position="209"/>
        <end position="233"/>
    </location>
</feature>